<keyword evidence="5" id="KW-0808">Transferase</keyword>
<dbReference type="EMBL" id="BX294155">
    <property type="protein sequence ID" value="CAD77679.1"/>
    <property type="molecule type" value="Genomic_DNA"/>
</dbReference>
<feature type="compositionally biased region" description="Basic and acidic residues" evidence="2">
    <location>
        <begin position="167"/>
        <end position="180"/>
    </location>
</feature>
<evidence type="ECO:0000313" key="6">
    <source>
        <dbReference type="Proteomes" id="UP000001025"/>
    </source>
</evidence>
<gene>
    <name evidence="5" type="ordered locus">RB12606</name>
</gene>
<evidence type="ECO:0000259" key="4">
    <source>
        <dbReference type="Pfam" id="PF02397"/>
    </source>
</evidence>
<comment type="similarity">
    <text evidence="1">Belongs to the bacterial sugar transferase family.</text>
</comment>
<reference evidence="5 6" key="1">
    <citation type="journal article" date="2003" name="Proc. Natl. Acad. Sci. U.S.A.">
        <title>Complete genome sequence of the marine planctomycete Pirellula sp. strain 1.</title>
        <authorList>
            <person name="Gloeckner F.O."/>
            <person name="Kube M."/>
            <person name="Bauer M."/>
            <person name="Teeling H."/>
            <person name="Lombardot T."/>
            <person name="Ludwig W."/>
            <person name="Gade D."/>
            <person name="Beck A."/>
            <person name="Borzym K."/>
            <person name="Heitmann K."/>
            <person name="Rabus R."/>
            <person name="Schlesner H."/>
            <person name="Amann R."/>
            <person name="Reinhardt R."/>
        </authorList>
    </citation>
    <scope>NUCLEOTIDE SEQUENCE [LARGE SCALE GENOMIC DNA]</scope>
    <source>
        <strain evidence="6">DSM 10527 / NCIMB 13988 / SH1</strain>
    </source>
</reference>
<dbReference type="InterPro" id="IPR003362">
    <property type="entry name" value="Bact_transf"/>
</dbReference>
<dbReference type="eggNOG" id="COG2148">
    <property type="taxonomic scope" value="Bacteria"/>
</dbReference>
<evidence type="ECO:0000256" key="2">
    <source>
        <dbReference type="SAM" id="MobiDB-lite"/>
    </source>
</evidence>
<dbReference type="OrthoDB" id="9766874at2"/>
<dbReference type="PATRIC" id="fig|243090.15.peg.6114"/>
<feature type="domain" description="Bacterial sugar transferase" evidence="4">
    <location>
        <begin position="235"/>
        <end position="420"/>
    </location>
</feature>
<dbReference type="InParanoid" id="Q7UID5"/>
<proteinExistence type="inferred from homology"/>
<feature type="transmembrane region" description="Helical" evidence="3">
    <location>
        <begin position="240"/>
        <end position="261"/>
    </location>
</feature>
<evidence type="ECO:0000313" key="5">
    <source>
        <dbReference type="EMBL" id="CAD77679.1"/>
    </source>
</evidence>
<dbReference type="PANTHER" id="PTHR30576">
    <property type="entry name" value="COLANIC BIOSYNTHESIS UDP-GLUCOSE LIPID CARRIER TRANSFERASE"/>
    <property type="match status" value="1"/>
</dbReference>
<organism evidence="5 6">
    <name type="scientific">Rhodopirellula baltica (strain DSM 10527 / NCIMB 13988 / SH1)</name>
    <dbReference type="NCBI Taxonomy" id="243090"/>
    <lineage>
        <taxon>Bacteria</taxon>
        <taxon>Pseudomonadati</taxon>
        <taxon>Planctomycetota</taxon>
        <taxon>Planctomycetia</taxon>
        <taxon>Pirellulales</taxon>
        <taxon>Pirellulaceae</taxon>
        <taxon>Rhodopirellula</taxon>
    </lineage>
</organism>
<dbReference type="EC" id="2.7.8.-" evidence="5"/>
<dbReference type="Proteomes" id="UP000001025">
    <property type="component" value="Chromosome"/>
</dbReference>
<dbReference type="PANTHER" id="PTHR30576:SF10">
    <property type="entry name" value="SLL5057 PROTEIN"/>
    <property type="match status" value="1"/>
</dbReference>
<evidence type="ECO:0000256" key="1">
    <source>
        <dbReference type="ARBA" id="ARBA00006464"/>
    </source>
</evidence>
<feature type="region of interest" description="Disordered" evidence="2">
    <location>
        <begin position="151"/>
        <end position="184"/>
    </location>
</feature>
<dbReference type="GO" id="GO:0016780">
    <property type="term" value="F:phosphotransferase activity, for other substituted phosphate groups"/>
    <property type="evidence" value="ECO:0000318"/>
    <property type="project" value="GO_Central"/>
</dbReference>
<dbReference type="KEGG" id="rba:RB12606"/>
<dbReference type="EnsemblBacteria" id="CAD77679">
    <property type="protein sequence ID" value="CAD77679"/>
    <property type="gene ID" value="RB12606"/>
</dbReference>
<keyword evidence="3" id="KW-0472">Membrane</keyword>
<dbReference type="HOGENOM" id="CLU_024920_6_0_0"/>
<keyword evidence="3" id="KW-0812">Transmembrane</keyword>
<dbReference type="STRING" id="243090.RB12606"/>
<dbReference type="AlphaFoldDB" id="Q7UID5"/>
<keyword evidence="3" id="KW-1133">Transmembrane helix</keyword>
<evidence type="ECO:0000256" key="3">
    <source>
        <dbReference type="SAM" id="Phobius"/>
    </source>
</evidence>
<accession>Q7UID5</accession>
<sequence length="428" mass="48186">MTRRGKKTHLGTTTLFSFFKKERRESLLRWKDEASLGRRRVLLLSSRQFDRELNRERLRATRRSIPFCLLTVELLTKAGSTRRSTNKQNRQLVDLLLRNLRVTDEKGILATFRYGVLLVDTPEMGGRAVLDRLARLTSAAGLEVRLNLQVHDPNGFGEDQENNQDASGDRRADDRRRDDPADSEEAWVRLASTAAESPAPTEPTTLSHNRVQSSIDDITLAGSQQQSSQAGLWLKRGIDVVGAGIGLVLAGPAILGAMAAIKLTDGGPVFFRQTREGQNGRPFTILKLRTMIVDAEKFQAELRAESHRDGPAFKISRDPRVTKVGHFLRATCLDELPQLINVLTGDMSLVGPRPLPWHESRACERWHRRRLDVRPGLTCTWQVNKAKAVTFDDWMRMDLRYIDQLGLFQDLRLIAQTVVVPVTGRGGE</sequence>
<protein>
    <submittedName>
        <fullName evidence="5">Cps2E</fullName>
        <ecNumber evidence="5">2.7.8.-</ecNumber>
    </submittedName>
</protein>
<keyword evidence="6" id="KW-1185">Reference proteome</keyword>
<name>Q7UID5_RHOBA</name>
<dbReference type="Pfam" id="PF02397">
    <property type="entry name" value="Bac_transf"/>
    <property type="match status" value="1"/>
</dbReference>